<name>A0AAV5MCI4_9ROSI</name>
<evidence type="ECO:0000313" key="2">
    <source>
        <dbReference type="Proteomes" id="UP001054252"/>
    </source>
</evidence>
<reference evidence="1 2" key="1">
    <citation type="journal article" date="2021" name="Commun. Biol.">
        <title>The genome of Shorea leprosula (Dipterocarpaceae) highlights the ecological relevance of drought in aseasonal tropical rainforests.</title>
        <authorList>
            <person name="Ng K.K.S."/>
            <person name="Kobayashi M.J."/>
            <person name="Fawcett J.A."/>
            <person name="Hatakeyama M."/>
            <person name="Paape T."/>
            <person name="Ng C.H."/>
            <person name="Ang C.C."/>
            <person name="Tnah L.H."/>
            <person name="Lee C.T."/>
            <person name="Nishiyama T."/>
            <person name="Sese J."/>
            <person name="O'Brien M.J."/>
            <person name="Copetti D."/>
            <person name="Mohd Noor M.I."/>
            <person name="Ong R.C."/>
            <person name="Putra M."/>
            <person name="Sireger I.Z."/>
            <person name="Indrioko S."/>
            <person name="Kosugi Y."/>
            <person name="Izuno A."/>
            <person name="Isagi Y."/>
            <person name="Lee S.L."/>
            <person name="Shimizu K.K."/>
        </authorList>
    </citation>
    <scope>NUCLEOTIDE SEQUENCE [LARGE SCALE GENOMIC DNA]</scope>
    <source>
        <strain evidence="1">214</strain>
    </source>
</reference>
<evidence type="ECO:0000313" key="1">
    <source>
        <dbReference type="EMBL" id="GKV46919.1"/>
    </source>
</evidence>
<proteinExistence type="predicted"/>
<gene>
    <name evidence="1" type="ORF">SLEP1_g53878</name>
</gene>
<dbReference type="Proteomes" id="UP001054252">
    <property type="component" value="Unassembled WGS sequence"/>
</dbReference>
<sequence>MIFPYFLVQEPDLEPRNLSPLQELPDLPCSASSPPAVPCL</sequence>
<comment type="caution">
    <text evidence="1">The sequence shown here is derived from an EMBL/GenBank/DDBJ whole genome shotgun (WGS) entry which is preliminary data.</text>
</comment>
<keyword evidence="2" id="KW-1185">Reference proteome</keyword>
<dbReference type="EMBL" id="BPVZ01000218">
    <property type="protein sequence ID" value="GKV46919.1"/>
    <property type="molecule type" value="Genomic_DNA"/>
</dbReference>
<dbReference type="AlphaFoldDB" id="A0AAV5MCI4"/>
<protein>
    <submittedName>
        <fullName evidence="1">Uncharacterized protein</fullName>
    </submittedName>
</protein>
<organism evidence="1 2">
    <name type="scientific">Rubroshorea leprosula</name>
    <dbReference type="NCBI Taxonomy" id="152421"/>
    <lineage>
        <taxon>Eukaryota</taxon>
        <taxon>Viridiplantae</taxon>
        <taxon>Streptophyta</taxon>
        <taxon>Embryophyta</taxon>
        <taxon>Tracheophyta</taxon>
        <taxon>Spermatophyta</taxon>
        <taxon>Magnoliopsida</taxon>
        <taxon>eudicotyledons</taxon>
        <taxon>Gunneridae</taxon>
        <taxon>Pentapetalae</taxon>
        <taxon>rosids</taxon>
        <taxon>malvids</taxon>
        <taxon>Malvales</taxon>
        <taxon>Dipterocarpaceae</taxon>
        <taxon>Rubroshorea</taxon>
    </lineage>
</organism>
<accession>A0AAV5MCI4</accession>